<dbReference type="InterPro" id="IPR022016">
    <property type="entry name" value="DUF3597"/>
</dbReference>
<protein>
    <submittedName>
        <fullName evidence="3">DUF3597 domain-containing protein</fullName>
    </submittedName>
</protein>
<evidence type="ECO:0000313" key="4">
    <source>
        <dbReference type="Proteomes" id="UP000716322"/>
    </source>
</evidence>
<feature type="compositionally biased region" description="Low complexity" evidence="1">
    <location>
        <begin position="48"/>
        <end position="62"/>
    </location>
</feature>
<dbReference type="EMBL" id="JAAQOM010000008">
    <property type="protein sequence ID" value="NIA54780.1"/>
    <property type="molecule type" value="Genomic_DNA"/>
</dbReference>
<sequence>MGILSNIFHKIFPSSQGAAQNSSQAAPGAQQRAPQPAPAPASQPPSQPAAQQPQAAPAAAPMQQVDVEAVLNGMQQQSGQQLNWRTSIVDLLKLLGLDSSLQARKELAAELHYTGDTNDSASMNVWLHRQVMNKLAENGGKVPADLKD</sequence>
<feature type="region of interest" description="Disordered" evidence="1">
    <location>
        <begin position="14"/>
        <end position="62"/>
    </location>
</feature>
<organism evidence="3 4">
    <name type="scientific">Telluria antibiotica</name>
    <dbReference type="NCBI Taxonomy" id="2717319"/>
    <lineage>
        <taxon>Bacteria</taxon>
        <taxon>Pseudomonadati</taxon>
        <taxon>Pseudomonadota</taxon>
        <taxon>Betaproteobacteria</taxon>
        <taxon>Burkholderiales</taxon>
        <taxon>Oxalobacteraceae</taxon>
        <taxon>Telluria group</taxon>
        <taxon>Telluria</taxon>
    </lineage>
</organism>
<feature type="compositionally biased region" description="Pro residues" evidence="1">
    <location>
        <begin position="35"/>
        <end position="47"/>
    </location>
</feature>
<evidence type="ECO:0000313" key="3">
    <source>
        <dbReference type="EMBL" id="NIA54780.1"/>
    </source>
</evidence>
<gene>
    <name evidence="3" type="ORF">HAV22_14175</name>
</gene>
<dbReference type="SUPFAM" id="SSF158634">
    <property type="entry name" value="RPA2825-like"/>
    <property type="match status" value="1"/>
</dbReference>
<evidence type="ECO:0000259" key="2">
    <source>
        <dbReference type="Pfam" id="PF12200"/>
    </source>
</evidence>
<feature type="compositionally biased region" description="Low complexity" evidence="1">
    <location>
        <begin position="14"/>
        <end position="34"/>
    </location>
</feature>
<feature type="domain" description="DUF3597" evidence="2">
    <location>
        <begin position="3"/>
        <end position="143"/>
    </location>
</feature>
<evidence type="ECO:0000256" key="1">
    <source>
        <dbReference type="SAM" id="MobiDB-lite"/>
    </source>
</evidence>
<comment type="caution">
    <text evidence="3">The sequence shown here is derived from an EMBL/GenBank/DDBJ whole genome shotgun (WGS) entry which is preliminary data.</text>
</comment>
<reference evidence="3 4" key="1">
    <citation type="submission" date="2020-03" db="EMBL/GenBank/DDBJ databases">
        <title>Genome sequence of strain Massilia sp. TW-1.</title>
        <authorList>
            <person name="Chaudhary D.K."/>
        </authorList>
    </citation>
    <scope>NUCLEOTIDE SEQUENCE [LARGE SCALE GENOMIC DNA]</scope>
    <source>
        <strain evidence="3 4">TW-1</strain>
    </source>
</reference>
<dbReference type="Proteomes" id="UP000716322">
    <property type="component" value="Unassembled WGS sequence"/>
</dbReference>
<dbReference type="Pfam" id="PF12200">
    <property type="entry name" value="DUF3597"/>
    <property type="match status" value="1"/>
</dbReference>
<name>A0ABX0PCP5_9BURK</name>
<accession>A0ABX0PCP5</accession>
<dbReference type="RefSeq" id="WP_166859737.1">
    <property type="nucleotide sequence ID" value="NZ_JAAQOM010000008.1"/>
</dbReference>
<keyword evidence="4" id="KW-1185">Reference proteome</keyword>
<proteinExistence type="predicted"/>